<evidence type="ECO:0000313" key="6">
    <source>
        <dbReference type="EMBL" id="TSD15431.1"/>
    </source>
</evidence>
<evidence type="ECO:0000259" key="5">
    <source>
        <dbReference type="SMART" id="SM00382"/>
    </source>
</evidence>
<name>A0A554NDF9_9EURY</name>
<feature type="binding site" evidence="4">
    <location>
        <begin position="9"/>
        <end position="16"/>
    </location>
    <ligand>
        <name>ATP</name>
        <dbReference type="ChEBI" id="CHEBI:30616"/>
    </ligand>
</feature>
<dbReference type="Proteomes" id="UP000319894">
    <property type="component" value="Unassembled WGS sequence"/>
</dbReference>
<comment type="function">
    <text evidence="4">Has nucleotide phosphatase activity towards ATP, GTP, CTP, TTP and UTP. May hydrolyze nucleoside diphosphates with lower efficiency.</text>
</comment>
<reference evidence="6 7" key="1">
    <citation type="submission" date="2018-06" db="EMBL/GenBank/DDBJ databases">
        <title>Natronomonas sp. F16-60 a new haloarchaeon isolated from a solar saltern of Isla Cristina, Huelva, Spain.</title>
        <authorList>
            <person name="Duran-Viseras A."/>
            <person name="Sanchez-Porro C."/>
            <person name="Ventosa A."/>
        </authorList>
    </citation>
    <scope>NUCLEOTIDE SEQUENCE [LARGE SCALE GENOMIC DNA]</scope>
    <source>
        <strain evidence="6 7">F16-60</strain>
    </source>
</reference>
<dbReference type="EC" id="3.6.1.15" evidence="4"/>
<dbReference type="AlphaFoldDB" id="A0A554NDF9"/>
<comment type="catalytic activity">
    <reaction evidence="4">
        <text>a ribonucleoside 5'-triphosphate + H2O = a ribonucleoside 5'-diphosphate + phosphate + H(+)</text>
        <dbReference type="Rhea" id="RHEA:23680"/>
        <dbReference type="ChEBI" id="CHEBI:15377"/>
        <dbReference type="ChEBI" id="CHEBI:15378"/>
        <dbReference type="ChEBI" id="CHEBI:43474"/>
        <dbReference type="ChEBI" id="CHEBI:57930"/>
        <dbReference type="ChEBI" id="CHEBI:61557"/>
        <dbReference type="EC" id="3.6.1.15"/>
    </reaction>
</comment>
<feature type="domain" description="AAA+ ATPase" evidence="5">
    <location>
        <begin position="1"/>
        <end position="157"/>
    </location>
</feature>
<accession>A0A554NDF9</accession>
<dbReference type="PANTHER" id="PTHR43146:SF1">
    <property type="entry name" value="CANCER-RELATED NUCLEOSIDE-TRIPHOSPHATASE"/>
    <property type="match status" value="1"/>
</dbReference>
<dbReference type="Pfam" id="PF03266">
    <property type="entry name" value="NTPase_1"/>
    <property type="match status" value="1"/>
</dbReference>
<gene>
    <name evidence="6" type="ORF">DP107_05625</name>
</gene>
<dbReference type="GO" id="GO:0017111">
    <property type="term" value="F:ribonucleoside triphosphate phosphatase activity"/>
    <property type="evidence" value="ECO:0007669"/>
    <property type="project" value="UniProtKB-UniRule"/>
</dbReference>
<keyword evidence="1 4" id="KW-0547">Nucleotide-binding</keyword>
<keyword evidence="7" id="KW-1185">Reference proteome</keyword>
<protein>
    <recommendedName>
        <fullName evidence="4">Nucleoside-triphosphatase DP107_05625</fullName>
        <shortName evidence="4">NTPase</shortName>
        <ecNumber evidence="4">3.6.1.15</ecNumber>
    </recommendedName>
    <alternativeName>
        <fullName evidence="4">Nucleoside triphosphate phosphohydrolase</fullName>
    </alternativeName>
</protein>
<dbReference type="InParanoid" id="A0A554NDF9"/>
<dbReference type="HAMAP" id="MF_00796">
    <property type="entry name" value="NTPase_1"/>
    <property type="match status" value="1"/>
</dbReference>
<dbReference type="GO" id="GO:0016301">
    <property type="term" value="F:kinase activity"/>
    <property type="evidence" value="ECO:0007669"/>
    <property type="project" value="UniProtKB-KW"/>
</dbReference>
<proteinExistence type="inferred from homology"/>
<dbReference type="OrthoDB" id="52698at2157"/>
<evidence type="ECO:0000256" key="4">
    <source>
        <dbReference type="HAMAP-Rule" id="MF_00796"/>
    </source>
</evidence>
<keyword evidence="3 4" id="KW-0067">ATP-binding</keyword>
<dbReference type="InterPro" id="IPR027417">
    <property type="entry name" value="P-loop_NTPase"/>
</dbReference>
<keyword evidence="2 4" id="KW-0378">Hydrolase</keyword>
<evidence type="ECO:0000256" key="3">
    <source>
        <dbReference type="ARBA" id="ARBA00022840"/>
    </source>
</evidence>
<dbReference type="EMBL" id="QMDX01000002">
    <property type="protein sequence ID" value="TSD15431.1"/>
    <property type="molecule type" value="Genomic_DNA"/>
</dbReference>
<comment type="caution">
    <text evidence="4">Lacks conserved residue(s) required for the propagation of feature annotation.</text>
</comment>
<dbReference type="FunCoup" id="A0A554NDF9">
    <property type="interactions" value="82"/>
</dbReference>
<dbReference type="GO" id="GO:0005524">
    <property type="term" value="F:ATP binding"/>
    <property type="evidence" value="ECO:0007669"/>
    <property type="project" value="UniProtKB-UniRule"/>
</dbReference>
<keyword evidence="6" id="KW-0808">Transferase</keyword>
<dbReference type="PANTHER" id="PTHR43146">
    <property type="entry name" value="CANCER-RELATED NUCLEOSIDE-TRIPHOSPHATASE"/>
    <property type="match status" value="1"/>
</dbReference>
<comment type="caution">
    <text evidence="6">The sequence shown here is derived from an EMBL/GenBank/DDBJ whole genome shotgun (WGS) entry which is preliminary data.</text>
</comment>
<sequence>MPANVFVTGPPGSGKTTAVERARERLADRGHVAAGVRAPEVREGGERVGFDIVSLRTGRRAAMARIDRDAGPGVGKYRVDVRAVDRLVADALDTAGVDYLLLDEIGPMQVRSDTFVRRVRAALDAETPVLATVKADSRPDGDRDPTDFIEAVHDRDDGLRVTVTPAERDALPERLAAAVAARCGGD</sequence>
<organism evidence="6 7">
    <name type="scientific">Haloglomus irregulare</name>
    <dbReference type="NCBI Taxonomy" id="2234134"/>
    <lineage>
        <taxon>Archaea</taxon>
        <taxon>Methanobacteriati</taxon>
        <taxon>Methanobacteriota</taxon>
        <taxon>Stenosarchaea group</taxon>
        <taxon>Halobacteria</taxon>
        <taxon>Halobacteriales</taxon>
        <taxon>Natronomonadaceae</taxon>
        <taxon>Haloglomus</taxon>
    </lineage>
</organism>
<evidence type="ECO:0000256" key="2">
    <source>
        <dbReference type="ARBA" id="ARBA00022801"/>
    </source>
</evidence>
<dbReference type="Gene3D" id="3.40.50.300">
    <property type="entry name" value="P-loop containing nucleotide triphosphate hydrolases"/>
    <property type="match status" value="1"/>
</dbReference>
<evidence type="ECO:0000256" key="1">
    <source>
        <dbReference type="ARBA" id="ARBA00022741"/>
    </source>
</evidence>
<dbReference type="SUPFAM" id="SSF52540">
    <property type="entry name" value="P-loop containing nucleoside triphosphate hydrolases"/>
    <property type="match status" value="1"/>
</dbReference>
<evidence type="ECO:0000313" key="7">
    <source>
        <dbReference type="Proteomes" id="UP000319894"/>
    </source>
</evidence>
<dbReference type="SMART" id="SM00382">
    <property type="entry name" value="AAA"/>
    <property type="match status" value="1"/>
</dbReference>
<dbReference type="InterPro" id="IPR003593">
    <property type="entry name" value="AAA+_ATPase"/>
</dbReference>
<comment type="similarity">
    <text evidence="4">Belongs to the THEP1 NTPase family.</text>
</comment>
<dbReference type="RefSeq" id="WP_144261166.1">
    <property type="nucleotide sequence ID" value="NZ_QMDX01000002.1"/>
</dbReference>
<dbReference type="InterPro" id="IPR004948">
    <property type="entry name" value="Nuc-triphosphatase_THEP1"/>
</dbReference>
<keyword evidence="6" id="KW-0418">Kinase</keyword>